<organism evidence="6 7">
    <name type="scientific">Aurantiacibacter arachoides</name>
    <dbReference type="NCBI Taxonomy" id="1850444"/>
    <lineage>
        <taxon>Bacteria</taxon>
        <taxon>Pseudomonadati</taxon>
        <taxon>Pseudomonadota</taxon>
        <taxon>Alphaproteobacteria</taxon>
        <taxon>Sphingomonadales</taxon>
        <taxon>Erythrobacteraceae</taxon>
        <taxon>Aurantiacibacter</taxon>
    </lineage>
</organism>
<reference evidence="6 7" key="1">
    <citation type="submission" date="2019-12" db="EMBL/GenBank/DDBJ databases">
        <title>Genomic-based taxomic classification of the family Erythrobacteraceae.</title>
        <authorList>
            <person name="Xu L."/>
        </authorList>
    </citation>
    <scope>NUCLEOTIDE SEQUENCE [LARGE SCALE GENOMIC DNA]</scope>
    <source>
        <strain evidence="6 7">RC4-10-4</strain>
    </source>
</reference>
<dbReference type="EMBL" id="WTYH01000001">
    <property type="protein sequence ID" value="MXO94602.1"/>
    <property type="molecule type" value="Genomic_DNA"/>
</dbReference>
<evidence type="ECO:0000256" key="5">
    <source>
        <dbReference type="SAM" id="Phobius"/>
    </source>
</evidence>
<comment type="caution">
    <text evidence="6">The sequence shown here is derived from an EMBL/GenBank/DDBJ whole genome shotgun (WGS) entry which is preliminary data.</text>
</comment>
<comment type="subcellular location">
    <subcellularLocation>
        <location evidence="1">Membrane</location>
        <topology evidence="1">Multi-pass membrane protein</topology>
    </subcellularLocation>
</comment>
<feature type="transmembrane region" description="Helical" evidence="5">
    <location>
        <begin position="104"/>
        <end position="125"/>
    </location>
</feature>
<keyword evidence="7" id="KW-1185">Reference proteome</keyword>
<evidence type="ECO:0000256" key="2">
    <source>
        <dbReference type="ARBA" id="ARBA00022692"/>
    </source>
</evidence>
<proteinExistence type="predicted"/>
<dbReference type="InterPro" id="IPR027469">
    <property type="entry name" value="Cation_efflux_TMD_sf"/>
</dbReference>
<accession>A0A845A5B3</accession>
<feature type="transmembrane region" description="Helical" evidence="5">
    <location>
        <begin position="146"/>
        <end position="164"/>
    </location>
</feature>
<gene>
    <name evidence="6" type="ORF">GRI62_13440</name>
</gene>
<name>A0A845A5B3_9SPHN</name>
<keyword evidence="2 5" id="KW-0812">Transmembrane</keyword>
<dbReference type="Gene3D" id="1.20.1510.10">
    <property type="entry name" value="Cation efflux protein transmembrane domain"/>
    <property type="match status" value="1"/>
</dbReference>
<evidence type="ECO:0000256" key="3">
    <source>
        <dbReference type="ARBA" id="ARBA00022989"/>
    </source>
</evidence>
<evidence type="ECO:0000313" key="7">
    <source>
        <dbReference type="Proteomes" id="UP000460626"/>
    </source>
</evidence>
<protein>
    <submittedName>
        <fullName evidence="6">Cation transporter</fullName>
    </submittedName>
</protein>
<dbReference type="SUPFAM" id="SSF161111">
    <property type="entry name" value="Cation efflux protein transmembrane domain-like"/>
    <property type="match status" value="1"/>
</dbReference>
<feature type="transmembrane region" description="Helical" evidence="5">
    <location>
        <begin position="48"/>
        <end position="67"/>
    </location>
</feature>
<evidence type="ECO:0000313" key="6">
    <source>
        <dbReference type="EMBL" id="MXO94602.1"/>
    </source>
</evidence>
<sequence length="200" mass="20680">MILALPSEHALRRTALIVAALNLGYFVVEVVAAPIIGSVALFADSADFFEDAAVNLLIVLALGWSLAARARLGGMLAAFALVPAFAALWSAWLNISTGVVPEPFALGLIGVGALAVNVVCAGLLARHRGTGGSLGAAAWLAARNDALGNVAIIGAAVLTAFFWHSFWPDLLVGAALFLLNLDAANDIRKAARREQMAVLA</sequence>
<feature type="transmembrane region" description="Helical" evidence="5">
    <location>
        <begin position="74"/>
        <end position="92"/>
    </location>
</feature>
<keyword evidence="4 5" id="KW-0472">Membrane</keyword>
<dbReference type="GO" id="GO:0016020">
    <property type="term" value="C:membrane"/>
    <property type="evidence" value="ECO:0007669"/>
    <property type="project" value="UniProtKB-SubCell"/>
</dbReference>
<evidence type="ECO:0000256" key="1">
    <source>
        <dbReference type="ARBA" id="ARBA00004141"/>
    </source>
</evidence>
<feature type="transmembrane region" description="Helical" evidence="5">
    <location>
        <begin position="15"/>
        <end position="42"/>
    </location>
</feature>
<dbReference type="AlphaFoldDB" id="A0A845A5B3"/>
<dbReference type="Proteomes" id="UP000460626">
    <property type="component" value="Unassembled WGS sequence"/>
</dbReference>
<dbReference type="RefSeq" id="WP_131451226.1">
    <property type="nucleotide sequence ID" value="NZ_BMJK01000001.1"/>
</dbReference>
<dbReference type="OrthoDB" id="9799649at2"/>
<evidence type="ECO:0000256" key="4">
    <source>
        <dbReference type="ARBA" id="ARBA00023136"/>
    </source>
</evidence>
<keyword evidence="3 5" id="KW-1133">Transmembrane helix</keyword>